<evidence type="ECO:0000313" key="2">
    <source>
        <dbReference type="Proteomes" id="UP000092445"/>
    </source>
</evidence>
<dbReference type="VEuPathDB" id="VectorBase:GPAI010814"/>
<reference evidence="2" key="1">
    <citation type="submission" date="2014-03" db="EMBL/GenBank/DDBJ databases">
        <authorList>
            <person name="Aksoy S."/>
            <person name="Warren W."/>
            <person name="Wilson R.K."/>
        </authorList>
    </citation>
    <scope>NUCLEOTIDE SEQUENCE [LARGE SCALE GENOMIC DNA]</scope>
    <source>
        <strain evidence="2">IAEA</strain>
    </source>
</reference>
<dbReference type="STRING" id="7398.A0A1A9ZCW1"/>
<reference evidence="1" key="2">
    <citation type="submission" date="2020-05" db="UniProtKB">
        <authorList>
            <consortium name="EnsemblMetazoa"/>
        </authorList>
    </citation>
    <scope>IDENTIFICATION</scope>
    <source>
        <strain evidence="1">IAEA</strain>
    </source>
</reference>
<name>A0A1A9ZCW1_GLOPL</name>
<dbReference type="Proteomes" id="UP000092445">
    <property type="component" value="Unassembled WGS sequence"/>
</dbReference>
<accession>A0A1A9ZCW1</accession>
<evidence type="ECO:0008006" key="3">
    <source>
        <dbReference type="Google" id="ProtNLM"/>
    </source>
</evidence>
<dbReference type="GO" id="GO:0003676">
    <property type="term" value="F:nucleic acid binding"/>
    <property type="evidence" value="ECO:0007669"/>
    <property type="project" value="InterPro"/>
</dbReference>
<evidence type="ECO:0000313" key="1">
    <source>
        <dbReference type="EnsemblMetazoa" id="GPAI010814-PA"/>
    </source>
</evidence>
<keyword evidence="2" id="KW-1185">Reference proteome</keyword>
<dbReference type="InterPro" id="IPR036397">
    <property type="entry name" value="RNaseH_sf"/>
</dbReference>
<proteinExistence type="predicted"/>
<sequence length="136" mass="15792">MIEVKARTDQQLKGNARPYTAQTTVTSPQELELQLLQNPPYSPDLNPTDYHFFRNLDNFLTAKNFNFDNAVKLTFQEFVNSCPPGFYTIDLNNLPLKLRNLDDLMVEKDGKLEETLDVQDWQVKERREKLSIPSKA</sequence>
<dbReference type="Gene3D" id="3.30.420.10">
    <property type="entry name" value="Ribonuclease H-like superfamily/Ribonuclease H"/>
    <property type="match status" value="1"/>
</dbReference>
<dbReference type="InterPro" id="IPR052709">
    <property type="entry name" value="Transposase-MT_Hybrid"/>
</dbReference>
<dbReference type="EnsemblMetazoa" id="GPAI010814-RA">
    <property type="protein sequence ID" value="GPAI010814-PA"/>
    <property type="gene ID" value="GPAI010814"/>
</dbReference>
<protein>
    <recommendedName>
        <fullName evidence="3">Tc1-like transposase DDE domain-containing protein</fullName>
    </recommendedName>
</protein>
<organism evidence="1 2">
    <name type="scientific">Glossina pallidipes</name>
    <name type="common">Tsetse fly</name>
    <dbReference type="NCBI Taxonomy" id="7398"/>
    <lineage>
        <taxon>Eukaryota</taxon>
        <taxon>Metazoa</taxon>
        <taxon>Ecdysozoa</taxon>
        <taxon>Arthropoda</taxon>
        <taxon>Hexapoda</taxon>
        <taxon>Insecta</taxon>
        <taxon>Pterygota</taxon>
        <taxon>Neoptera</taxon>
        <taxon>Endopterygota</taxon>
        <taxon>Diptera</taxon>
        <taxon>Brachycera</taxon>
        <taxon>Muscomorpha</taxon>
        <taxon>Hippoboscoidea</taxon>
        <taxon>Glossinidae</taxon>
        <taxon>Glossina</taxon>
    </lineage>
</organism>
<dbReference type="PANTHER" id="PTHR46060">
    <property type="entry name" value="MARINER MOS1 TRANSPOSASE-LIKE PROTEIN"/>
    <property type="match status" value="1"/>
</dbReference>
<dbReference type="PANTHER" id="PTHR46060:SF3">
    <property type="entry name" value="PROTEIN GVQW3"/>
    <property type="match status" value="1"/>
</dbReference>
<dbReference type="AlphaFoldDB" id="A0A1A9ZCW1"/>